<dbReference type="InterPro" id="IPR020843">
    <property type="entry name" value="ER"/>
</dbReference>
<proteinExistence type="inferred from homology"/>
<dbReference type="InterPro" id="IPR036291">
    <property type="entry name" value="NAD(P)-bd_dom_sf"/>
</dbReference>
<accession>A0A6A6PEY0</accession>
<reference evidence="8" key="1">
    <citation type="journal article" date="2020" name="Stud. Mycol.">
        <title>101 Dothideomycetes genomes: a test case for predicting lifestyles and emergence of pathogens.</title>
        <authorList>
            <person name="Haridas S."/>
            <person name="Albert R."/>
            <person name="Binder M."/>
            <person name="Bloem J."/>
            <person name="Labutti K."/>
            <person name="Salamov A."/>
            <person name="Andreopoulos B."/>
            <person name="Baker S."/>
            <person name="Barry K."/>
            <person name="Bills G."/>
            <person name="Bluhm B."/>
            <person name="Cannon C."/>
            <person name="Castanera R."/>
            <person name="Culley D."/>
            <person name="Daum C."/>
            <person name="Ezra D."/>
            <person name="Gonzalez J."/>
            <person name="Henrissat B."/>
            <person name="Kuo A."/>
            <person name="Liang C."/>
            <person name="Lipzen A."/>
            <person name="Lutzoni F."/>
            <person name="Magnuson J."/>
            <person name="Mondo S."/>
            <person name="Nolan M."/>
            <person name="Ohm R."/>
            <person name="Pangilinan J."/>
            <person name="Park H.-J."/>
            <person name="Ramirez L."/>
            <person name="Alfaro M."/>
            <person name="Sun H."/>
            <person name="Tritt A."/>
            <person name="Yoshinaga Y."/>
            <person name="Zwiers L.-H."/>
            <person name="Turgeon B."/>
            <person name="Goodwin S."/>
            <person name="Spatafora J."/>
            <person name="Crous P."/>
            <person name="Grigoriev I."/>
        </authorList>
    </citation>
    <scope>NUCLEOTIDE SEQUENCE</scope>
    <source>
        <strain evidence="8">CBS 113389</strain>
    </source>
</reference>
<dbReference type="SUPFAM" id="SSF51735">
    <property type="entry name" value="NAD(P)-binding Rossmann-fold domains"/>
    <property type="match status" value="1"/>
</dbReference>
<dbReference type="OrthoDB" id="3941538at2759"/>
<dbReference type="PANTHER" id="PTHR43161">
    <property type="entry name" value="SORBITOL DEHYDROGENASE"/>
    <property type="match status" value="1"/>
</dbReference>
<dbReference type="GO" id="GO:0000721">
    <property type="term" value="F:(R,R)-butanediol dehydrogenase activity"/>
    <property type="evidence" value="ECO:0007669"/>
    <property type="project" value="TreeGrafter"/>
</dbReference>
<evidence type="ECO:0000256" key="5">
    <source>
        <dbReference type="ARBA" id="ARBA00023002"/>
    </source>
</evidence>
<dbReference type="Proteomes" id="UP000799767">
    <property type="component" value="Unassembled WGS sequence"/>
</dbReference>
<dbReference type="InterPro" id="IPR013154">
    <property type="entry name" value="ADH-like_N"/>
</dbReference>
<evidence type="ECO:0000313" key="8">
    <source>
        <dbReference type="EMBL" id="KAF2478492.1"/>
    </source>
</evidence>
<organism evidence="8 9">
    <name type="scientific">Neohortaea acidophila</name>
    <dbReference type="NCBI Taxonomy" id="245834"/>
    <lineage>
        <taxon>Eukaryota</taxon>
        <taxon>Fungi</taxon>
        <taxon>Dikarya</taxon>
        <taxon>Ascomycota</taxon>
        <taxon>Pezizomycotina</taxon>
        <taxon>Dothideomycetes</taxon>
        <taxon>Dothideomycetidae</taxon>
        <taxon>Mycosphaerellales</taxon>
        <taxon>Teratosphaeriaceae</taxon>
        <taxon>Neohortaea</taxon>
    </lineage>
</organism>
<dbReference type="EMBL" id="MU001646">
    <property type="protein sequence ID" value="KAF2478492.1"/>
    <property type="molecule type" value="Genomic_DNA"/>
</dbReference>
<dbReference type="PANTHER" id="PTHR43161:SF23">
    <property type="entry name" value="(R,R)-BUTANEDIOL DEHYDROGENASE-RELATED"/>
    <property type="match status" value="1"/>
</dbReference>
<dbReference type="AlphaFoldDB" id="A0A6A6PEY0"/>
<dbReference type="InterPro" id="IPR011032">
    <property type="entry name" value="GroES-like_sf"/>
</dbReference>
<evidence type="ECO:0000259" key="7">
    <source>
        <dbReference type="SMART" id="SM00829"/>
    </source>
</evidence>
<evidence type="ECO:0000256" key="6">
    <source>
        <dbReference type="RuleBase" id="RU361277"/>
    </source>
</evidence>
<evidence type="ECO:0000256" key="2">
    <source>
        <dbReference type="ARBA" id="ARBA00008072"/>
    </source>
</evidence>
<keyword evidence="9" id="KW-1185">Reference proteome</keyword>
<dbReference type="PROSITE" id="PS00059">
    <property type="entry name" value="ADH_ZINC"/>
    <property type="match status" value="1"/>
</dbReference>
<keyword evidence="5" id="KW-0560">Oxidoreductase</keyword>
<feature type="domain" description="Enoyl reductase (ER)" evidence="7">
    <location>
        <begin position="22"/>
        <end position="367"/>
    </location>
</feature>
<evidence type="ECO:0000256" key="3">
    <source>
        <dbReference type="ARBA" id="ARBA00022723"/>
    </source>
</evidence>
<dbReference type="CDD" id="cd08233">
    <property type="entry name" value="butanediol_DH_like"/>
    <property type="match status" value="1"/>
</dbReference>
<dbReference type="GeneID" id="54476004"/>
<dbReference type="Gene3D" id="3.90.180.10">
    <property type="entry name" value="Medium-chain alcohol dehydrogenases, catalytic domain"/>
    <property type="match status" value="1"/>
</dbReference>
<evidence type="ECO:0000256" key="4">
    <source>
        <dbReference type="ARBA" id="ARBA00022833"/>
    </source>
</evidence>
<dbReference type="SMART" id="SM00829">
    <property type="entry name" value="PKS_ER"/>
    <property type="match status" value="1"/>
</dbReference>
<dbReference type="SUPFAM" id="SSF50129">
    <property type="entry name" value="GroES-like"/>
    <property type="match status" value="1"/>
</dbReference>
<dbReference type="Pfam" id="PF08240">
    <property type="entry name" value="ADH_N"/>
    <property type="match status" value="1"/>
</dbReference>
<sequence length="373" mass="39659">MTTTAIQVDTAGKGMRAARYYGIKDIQIKNDVPRPQTGDGQVKIEPAFVGICGTDLHEYMGGPTFSPTEPHPITKEKIPITIGHEFSGVVKEVGKGVKGFTVGQNVVVQPTIYCTSCGACKNNAENACSKGGFVGLSGAGGGMSEEVVVPELAVFPLPKGINLDVGALVEPLAVAWHAVDASPIASIKEPKCIVFGGGPIGLAVIQVLLARGTKTVISVEVAKMRQEFAKDFGAHHIIDPTKEDVAKKALELCGGEAGPDIAFDCAGVPASVKAACESVKSRGTVINVAIWEKEIPFNPNWLVFREATYKAVLGYQRKDYEGVLAALEKGTLKPEAMITSKIRMDDLVKEGYMKLIEEKDKHVKILVDVKAGT</sequence>
<dbReference type="Pfam" id="PF00107">
    <property type="entry name" value="ADH_zinc_N"/>
    <property type="match status" value="1"/>
</dbReference>
<comment type="cofactor">
    <cofactor evidence="1 6">
        <name>Zn(2+)</name>
        <dbReference type="ChEBI" id="CHEBI:29105"/>
    </cofactor>
</comment>
<keyword evidence="4 6" id="KW-0862">Zinc</keyword>
<gene>
    <name evidence="8" type="ORF">BDY17DRAFT_306194</name>
</gene>
<dbReference type="GO" id="GO:0008270">
    <property type="term" value="F:zinc ion binding"/>
    <property type="evidence" value="ECO:0007669"/>
    <property type="project" value="InterPro"/>
</dbReference>
<dbReference type="InterPro" id="IPR013149">
    <property type="entry name" value="ADH-like_C"/>
</dbReference>
<keyword evidence="3 6" id="KW-0479">Metal-binding</keyword>
<dbReference type="InterPro" id="IPR002328">
    <property type="entry name" value="ADH_Zn_CS"/>
</dbReference>
<dbReference type="RefSeq" id="XP_033585062.1">
    <property type="nucleotide sequence ID" value="XM_033735002.1"/>
</dbReference>
<evidence type="ECO:0000256" key="1">
    <source>
        <dbReference type="ARBA" id="ARBA00001947"/>
    </source>
</evidence>
<dbReference type="Gene3D" id="3.40.50.720">
    <property type="entry name" value="NAD(P)-binding Rossmann-like Domain"/>
    <property type="match status" value="1"/>
</dbReference>
<dbReference type="GO" id="GO:0005737">
    <property type="term" value="C:cytoplasm"/>
    <property type="evidence" value="ECO:0007669"/>
    <property type="project" value="TreeGrafter"/>
</dbReference>
<name>A0A6A6PEY0_9PEZI</name>
<evidence type="ECO:0000313" key="9">
    <source>
        <dbReference type="Proteomes" id="UP000799767"/>
    </source>
</evidence>
<protein>
    <submittedName>
        <fullName evidence="8">Chaperonin 10-like protein</fullName>
    </submittedName>
</protein>
<dbReference type="GO" id="GO:0034079">
    <property type="term" value="P:butanediol biosynthetic process"/>
    <property type="evidence" value="ECO:0007669"/>
    <property type="project" value="TreeGrafter"/>
</dbReference>
<comment type="similarity">
    <text evidence="2 6">Belongs to the zinc-containing alcohol dehydrogenase family.</text>
</comment>